<comment type="similarity">
    <text evidence="3">Belongs to the glycosyltransferase GT106 family.</text>
</comment>
<keyword evidence="11" id="KW-0294">Fucose metabolism</keyword>
<keyword evidence="7" id="KW-0735">Signal-anchor</keyword>
<organism evidence="14 15">
    <name type="scientific">Dorcoceras hygrometricum</name>
    <dbReference type="NCBI Taxonomy" id="472368"/>
    <lineage>
        <taxon>Eukaryota</taxon>
        <taxon>Viridiplantae</taxon>
        <taxon>Streptophyta</taxon>
        <taxon>Embryophyta</taxon>
        <taxon>Tracheophyta</taxon>
        <taxon>Spermatophyta</taxon>
        <taxon>Magnoliopsida</taxon>
        <taxon>eudicotyledons</taxon>
        <taxon>Gunneridae</taxon>
        <taxon>Pentapetalae</taxon>
        <taxon>asterids</taxon>
        <taxon>lamiids</taxon>
        <taxon>Lamiales</taxon>
        <taxon>Gesneriaceae</taxon>
        <taxon>Didymocarpoideae</taxon>
        <taxon>Trichosporeae</taxon>
        <taxon>Loxocarpinae</taxon>
        <taxon>Dorcoceras</taxon>
    </lineage>
</organism>
<keyword evidence="6" id="KW-0812">Transmembrane</keyword>
<dbReference type="OrthoDB" id="2015856at2759"/>
<evidence type="ECO:0000256" key="6">
    <source>
        <dbReference type="ARBA" id="ARBA00022692"/>
    </source>
</evidence>
<dbReference type="PANTHER" id="PTHR31741">
    <property type="entry name" value="OS02G0726500 PROTEIN-RELATED"/>
    <property type="match status" value="1"/>
</dbReference>
<dbReference type="AlphaFoldDB" id="A0A2Z7D3T6"/>
<evidence type="ECO:0000256" key="3">
    <source>
        <dbReference type="ARBA" id="ARBA00007737"/>
    </source>
</evidence>
<keyword evidence="8" id="KW-1133">Transmembrane helix</keyword>
<dbReference type="GO" id="GO:0006004">
    <property type="term" value="P:fucose metabolic process"/>
    <property type="evidence" value="ECO:0007669"/>
    <property type="project" value="UniProtKB-KW"/>
</dbReference>
<dbReference type="Gene3D" id="3.40.50.11350">
    <property type="match status" value="1"/>
</dbReference>
<dbReference type="InterPro" id="IPR019378">
    <property type="entry name" value="GDP-Fuc_O-FucTrfase"/>
</dbReference>
<evidence type="ECO:0000256" key="5">
    <source>
        <dbReference type="ARBA" id="ARBA00022679"/>
    </source>
</evidence>
<comment type="pathway">
    <text evidence="2">Glycan metabolism.</text>
</comment>
<dbReference type="Proteomes" id="UP000250235">
    <property type="component" value="Unassembled WGS sequence"/>
</dbReference>
<name>A0A2Z7D3T6_9LAMI</name>
<dbReference type="GO" id="GO:0016020">
    <property type="term" value="C:membrane"/>
    <property type="evidence" value="ECO:0007669"/>
    <property type="project" value="UniProtKB-SubCell"/>
</dbReference>
<dbReference type="GO" id="GO:0016757">
    <property type="term" value="F:glycosyltransferase activity"/>
    <property type="evidence" value="ECO:0007669"/>
    <property type="project" value="UniProtKB-KW"/>
</dbReference>
<keyword evidence="5" id="KW-0808">Transferase</keyword>
<comment type="subcellular location">
    <subcellularLocation>
        <location evidence="1">Membrane</location>
        <topology evidence="1">Single-pass type II membrane protein</topology>
    </subcellularLocation>
</comment>
<dbReference type="CDD" id="cd11299">
    <property type="entry name" value="O-FucT_plant"/>
    <property type="match status" value="1"/>
</dbReference>
<keyword evidence="15" id="KW-1185">Reference proteome</keyword>
<evidence type="ECO:0000256" key="4">
    <source>
        <dbReference type="ARBA" id="ARBA00022676"/>
    </source>
</evidence>
<evidence type="ECO:0000256" key="1">
    <source>
        <dbReference type="ARBA" id="ARBA00004606"/>
    </source>
</evidence>
<dbReference type="PANTHER" id="PTHR31741:SF4">
    <property type="entry name" value="O-FUCOSYLTRANSFERASE 28"/>
    <property type="match status" value="1"/>
</dbReference>
<evidence type="ECO:0000256" key="9">
    <source>
        <dbReference type="ARBA" id="ARBA00023136"/>
    </source>
</evidence>
<evidence type="ECO:0000256" key="2">
    <source>
        <dbReference type="ARBA" id="ARBA00004881"/>
    </source>
</evidence>
<evidence type="ECO:0000313" key="15">
    <source>
        <dbReference type="Proteomes" id="UP000250235"/>
    </source>
</evidence>
<evidence type="ECO:0000256" key="10">
    <source>
        <dbReference type="ARBA" id="ARBA00023180"/>
    </source>
</evidence>
<evidence type="ECO:0000256" key="13">
    <source>
        <dbReference type="ARBA" id="ARBA00030350"/>
    </source>
</evidence>
<keyword evidence="9" id="KW-0472">Membrane</keyword>
<evidence type="ECO:0000313" key="14">
    <source>
        <dbReference type="EMBL" id="KZV53417.1"/>
    </source>
</evidence>
<proteinExistence type="inferred from homology"/>
<keyword evidence="4" id="KW-0328">Glycosyltransferase</keyword>
<dbReference type="FunFam" id="3.40.50.11350:FF:000011">
    <property type="entry name" value="O-fucosyltransferase 28"/>
    <property type="match status" value="1"/>
</dbReference>
<evidence type="ECO:0000256" key="7">
    <source>
        <dbReference type="ARBA" id="ARBA00022968"/>
    </source>
</evidence>
<sequence length="639" mass="73221">MLSGSSIKIFTHHRRRVAEPLINDEKISGQLEISLGHSKGDKDTGTVLDLKSISSNIDGVLCQYNGGGGGVQQHHHHLVVRYLLVRRRLPEKCVLWLEKCLLSLWGAFISLFSRKHIVRKVLGMLLMLVAVSAFLKYPTLTGGGGGRVAAFVGKVRWGGKENVIVQTYRKDYHLIHAQNAVADSESSSHDLVRSRLRYEFPRVAEIWRKPTRENYYKCTFRPKNRIRTGNATDGYILVNANGGLNQMRMGICDMVTIARMVNATLVLPSLDHNSFWTDPSDFKDIFDWRNFIQVLRDDIEIVEALPPKYAKVKPFAKAPISWSKGGYYKTEMRRLLKRRKVIKFTHTDSRLVNNGLAPSLQRLRCRANYEALRYTPEIEKLGKKLVDRLRDNGKPFIALHLRYEKDMLAFTGCSNNLTEAEAEELRAMRYSVKHWKEKEIDSRLKRLQGGCPLSPREAALFLKAMGYPFSTRIYIVAGEIYGENSMDAFRKEYPNVFTHSTLATEEELEPFKLYQNRLAALDYIIAVESDVFAYTYDGNMAKAVQGHRVFEGFRRTINPNRLKLVRLINSLDNGRISWEDFVVRVKRIHANRVGRPKLRQPGGLPRVQENFYANPFPDCVCNTTTYLKMKGEDLDQTPV</sequence>
<keyword evidence="12" id="KW-0119">Carbohydrate metabolism</keyword>
<accession>A0A2Z7D3T6</accession>
<evidence type="ECO:0000256" key="12">
    <source>
        <dbReference type="ARBA" id="ARBA00023277"/>
    </source>
</evidence>
<keyword evidence="10" id="KW-0325">Glycoprotein</keyword>
<protein>
    <recommendedName>
        <fullName evidence="13">O-fucosyltransferase family protein</fullName>
    </recommendedName>
</protein>
<reference evidence="14 15" key="1">
    <citation type="journal article" date="2015" name="Proc. Natl. Acad. Sci. U.S.A.">
        <title>The resurrection genome of Boea hygrometrica: A blueprint for survival of dehydration.</title>
        <authorList>
            <person name="Xiao L."/>
            <person name="Yang G."/>
            <person name="Zhang L."/>
            <person name="Yang X."/>
            <person name="Zhao S."/>
            <person name="Ji Z."/>
            <person name="Zhou Q."/>
            <person name="Hu M."/>
            <person name="Wang Y."/>
            <person name="Chen M."/>
            <person name="Xu Y."/>
            <person name="Jin H."/>
            <person name="Xiao X."/>
            <person name="Hu G."/>
            <person name="Bao F."/>
            <person name="Hu Y."/>
            <person name="Wan P."/>
            <person name="Li L."/>
            <person name="Deng X."/>
            <person name="Kuang T."/>
            <person name="Xiang C."/>
            <person name="Zhu J.K."/>
            <person name="Oliver M.J."/>
            <person name="He Y."/>
        </authorList>
    </citation>
    <scope>NUCLEOTIDE SEQUENCE [LARGE SCALE GENOMIC DNA]</scope>
    <source>
        <strain evidence="15">cv. XS01</strain>
    </source>
</reference>
<gene>
    <name evidence="14" type="ORF">F511_10203</name>
</gene>
<dbReference type="EMBL" id="KQ990516">
    <property type="protein sequence ID" value="KZV53417.1"/>
    <property type="molecule type" value="Genomic_DNA"/>
</dbReference>
<dbReference type="Pfam" id="PF10250">
    <property type="entry name" value="O-FucT"/>
    <property type="match status" value="1"/>
</dbReference>
<dbReference type="InterPro" id="IPR024709">
    <property type="entry name" value="FucosylTrfase_pln"/>
</dbReference>
<evidence type="ECO:0000256" key="11">
    <source>
        <dbReference type="ARBA" id="ARBA00023253"/>
    </source>
</evidence>
<dbReference type="GO" id="GO:0005737">
    <property type="term" value="C:cytoplasm"/>
    <property type="evidence" value="ECO:0007669"/>
    <property type="project" value="TreeGrafter"/>
</dbReference>
<evidence type="ECO:0000256" key="8">
    <source>
        <dbReference type="ARBA" id="ARBA00022989"/>
    </source>
</evidence>